<dbReference type="InterPro" id="IPR057929">
    <property type="entry name" value="RamC_N"/>
</dbReference>
<dbReference type="Pfam" id="PF00069">
    <property type="entry name" value="Pkinase"/>
    <property type="match status" value="1"/>
</dbReference>
<name>A0A3M9M6C7_9MICO</name>
<dbReference type="Proteomes" id="UP000271678">
    <property type="component" value="Unassembled WGS sequence"/>
</dbReference>
<keyword evidence="3" id="KW-1185">Reference proteome</keyword>
<evidence type="ECO:0000313" key="2">
    <source>
        <dbReference type="EMBL" id="RNI21111.1"/>
    </source>
</evidence>
<gene>
    <name evidence="2" type="ORF">EFY87_12615</name>
</gene>
<evidence type="ECO:0000313" key="3">
    <source>
        <dbReference type="Proteomes" id="UP000271678"/>
    </source>
</evidence>
<protein>
    <recommendedName>
        <fullName evidence="1">Protein kinase domain-containing protein</fullName>
    </recommendedName>
</protein>
<dbReference type="GO" id="GO:0005524">
    <property type="term" value="F:ATP binding"/>
    <property type="evidence" value="ECO:0007669"/>
    <property type="project" value="InterPro"/>
</dbReference>
<reference evidence="2 3" key="1">
    <citation type="submission" date="2018-11" db="EMBL/GenBank/DDBJ databases">
        <title>Draft genome of Simplicispira Flexivirga sp. BO-16.</title>
        <authorList>
            <person name="Im W.T."/>
        </authorList>
    </citation>
    <scope>NUCLEOTIDE SEQUENCE [LARGE SCALE GENOMIC DNA]</scope>
    <source>
        <strain evidence="2 3">BO-16</strain>
    </source>
</reference>
<dbReference type="InterPro" id="IPR011009">
    <property type="entry name" value="Kinase-like_dom_sf"/>
</dbReference>
<dbReference type="InterPro" id="IPR012341">
    <property type="entry name" value="6hp_glycosidase-like_sf"/>
</dbReference>
<dbReference type="AlphaFoldDB" id="A0A3M9M6C7"/>
<dbReference type="RefSeq" id="WP_123271830.1">
    <property type="nucleotide sequence ID" value="NZ_RJJQ01000012.1"/>
</dbReference>
<dbReference type="PANTHER" id="PTHR37171">
    <property type="entry name" value="SERINE/THREONINE-PROTEIN KINASE YRZF-RELATED"/>
    <property type="match status" value="1"/>
</dbReference>
<dbReference type="OrthoDB" id="1492512at2"/>
<dbReference type="InterPro" id="IPR000719">
    <property type="entry name" value="Prot_kinase_dom"/>
</dbReference>
<evidence type="ECO:0000259" key="1">
    <source>
        <dbReference type="PROSITE" id="PS50011"/>
    </source>
</evidence>
<dbReference type="Pfam" id="PF25816">
    <property type="entry name" value="RamC_N"/>
    <property type="match status" value="1"/>
</dbReference>
<dbReference type="GO" id="GO:0005975">
    <property type="term" value="P:carbohydrate metabolic process"/>
    <property type="evidence" value="ECO:0007669"/>
    <property type="project" value="InterPro"/>
</dbReference>
<sequence>MRSGEKRLLYADSVFFESGTHLLGEPPLIDLPGIVPDGWSIERHGWWTHASPAGHRLPQTGWKIHVSADPRYTVAEMVTAATALVALGTPFKVLSSARVERRSRAKFAAPTQVGKTLTAYPSDAAGLLRVLHELYDALPGRGGPAIMGEQRVGRSGIYLRFGAFTQGWLAFDDGVRPARHTSAGWERDDRRRGAGVSLPQDVRDWLDVLPVPEDPALPMTEPVLLQRSGAGAVYAARWQGEPAVVKTARAGAGVDLGGATATERHEHEERVLHRLAGTGLAPEVLDSVVTADSRVLVITRVPGVSLQRWVAQNHPPAAATEATIEAAASTYRRTCCSIVGQVREQLAAMHRLGVAHGDIAPQNVLVDGSDVRLIDFESAALDGQFVAEGIATPGFGDRTPSQHADDVAADAIERYLLNPVLPSLLGHPPIVDGGHELIVREGAADLLPGFRLRAGEPLLEADRLREALLRGIHACATPAAAERLFPGGVGAFAHPAAPLSVLHGAAGVIATLAALDQPVPGHWLDWLADQARGCAPIPGAGEGLHGVARVLAEAGRVDESLRLLRRLPSPTAAGGLGWSLGSTGIALCQLQIGQIADVPELVEAATTALRAPQASARPRPGLLRGNAGMALALLRAAELRDDADPSTAAQWRAQARELVAQEPRRAAPGGSMTLSPHGSLLLPSLGEGIAGWALASLRLGDEQLDPLVRQALSVPVCALGGLLKGRAGLLAGLAGWCDPDDVAVVRHRTRLAWTVAPLPGRSDVAVALSDANSKLSCDVATGSAGVLAALAGSEAVLRVLGLA</sequence>
<proteinExistence type="predicted"/>
<dbReference type="GO" id="GO:0004672">
    <property type="term" value="F:protein kinase activity"/>
    <property type="evidence" value="ECO:0007669"/>
    <property type="project" value="InterPro"/>
</dbReference>
<dbReference type="SUPFAM" id="SSF158745">
    <property type="entry name" value="LanC-like"/>
    <property type="match status" value="1"/>
</dbReference>
<dbReference type="EMBL" id="RJJQ01000012">
    <property type="protein sequence ID" value="RNI21111.1"/>
    <property type="molecule type" value="Genomic_DNA"/>
</dbReference>
<dbReference type="Gene3D" id="1.10.510.10">
    <property type="entry name" value="Transferase(Phosphotransferase) domain 1"/>
    <property type="match status" value="1"/>
</dbReference>
<comment type="caution">
    <text evidence="2">The sequence shown here is derived from an EMBL/GenBank/DDBJ whole genome shotgun (WGS) entry which is preliminary data.</text>
</comment>
<dbReference type="Gene3D" id="1.50.10.10">
    <property type="match status" value="1"/>
</dbReference>
<accession>A0A3M9M6C7</accession>
<dbReference type="PANTHER" id="PTHR37171:SF1">
    <property type="entry name" value="SERINE_THREONINE-PROTEIN KINASE YRZF-RELATED"/>
    <property type="match status" value="1"/>
</dbReference>
<dbReference type="PROSITE" id="PS50011">
    <property type="entry name" value="PROTEIN_KINASE_DOM"/>
    <property type="match status" value="1"/>
</dbReference>
<dbReference type="SUPFAM" id="SSF56112">
    <property type="entry name" value="Protein kinase-like (PK-like)"/>
    <property type="match status" value="1"/>
</dbReference>
<organism evidence="2 3">
    <name type="scientific">Flexivirga caeni</name>
    <dbReference type="NCBI Taxonomy" id="2294115"/>
    <lineage>
        <taxon>Bacteria</taxon>
        <taxon>Bacillati</taxon>
        <taxon>Actinomycetota</taxon>
        <taxon>Actinomycetes</taxon>
        <taxon>Micrococcales</taxon>
        <taxon>Dermacoccaceae</taxon>
        <taxon>Flexivirga</taxon>
    </lineage>
</organism>
<feature type="domain" description="Protein kinase" evidence="1">
    <location>
        <begin position="219"/>
        <end position="497"/>
    </location>
</feature>
<dbReference type="InterPro" id="IPR052396">
    <property type="entry name" value="Meiotic_Drive_Suppr_Kinase"/>
</dbReference>